<dbReference type="PANTHER" id="PTHR11802:SF113">
    <property type="entry name" value="SERINE CARBOXYPEPTIDASE CTSA-4.1"/>
    <property type="match status" value="1"/>
</dbReference>
<dbReference type="InterPro" id="IPR001563">
    <property type="entry name" value="Peptidase_S10"/>
</dbReference>
<keyword evidence="3 7" id="KW-0645">Protease</keyword>
<evidence type="ECO:0000256" key="7">
    <source>
        <dbReference type="RuleBase" id="RU361156"/>
    </source>
</evidence>
<dbReference type="Pfam" id="PF00450">
    <property type="entry name" value="Peptidase_S10"/>
    <property type="match status" value="1"/>
</dbReference>
<dbReference type="AlphaFoldDB" id="A0A7S1G0G2"/>
<keyword evidence="4" id="KW-0732">Signal</keyword>
<evidence type="ECO:0000313" key="8">
    <source>
        <dbReference type="EMBL" id="CAD8899320.1"/>
    </source>
</evidence>
<keyword evidence="5 7" id="KW-0378">Hydrolase</keyword>
<organism evidence="8">
    <name type="scientific">Corethron hystrix</name>
    <dbReference type="NCBI Taxonomy" id="216773"/>
    <lineage>
        <taxon>Eukaryota</taxon>
        <taxon>Sar</taxon>
        <taxon>Stramenopiles</taxon>
        <taxon>Ochrophyta</taxon>
        <taxon>Bacillariophyta</taxon>
        <taxon>Coscinodiscophyceae</taxon>
        <taxon>Corethrophycidae</taxon>
        <taxon>Corethrales</taxon>
        <taxon>Corethraceae</taxon>
        <taxon>Corethron</taxon>
    </lineage>
</organism>
<dbReference type="EC" id="3.4.16.-" evidence="7"/>
<comment type="similarity">
    <text evidence="1 7">Belongs to the peptidase S10 family.</text>
</comment>
<evidence type="ECO:0000256" key="5">
    <source>
        <dbReference type="ARBA" id="ARBA00022801"/>
    </source>
</evidence>
<proteinExistence type="inferred from homology"/>
<dbReference type="InterPro" id="IPR029058">
    <property type="entry name" value="AB_hydrolase_fold"/>
</dbReference>
<dbReference type="InterPro" id="IPR033124">
    <property type="entry name" value="Ser_caboxypep_his_AS"/>
</dbReference>
<evidence type="ECO:0000256" key="1">
    <source>
        <dbReference type="ARBA" id="ARBA00009431"/>
    </source>
</evidence>
<dbReference type="GO" id="GO:0004185">
    <property type="term" value="F:serine-type carboxypeptidase activity"/>
    <property type="evidence" value="ECO:0007669"/>
    <property type="project" value="UniProtKB-UniRule"/>
</dbReference>
<dbReference type="Gene3D" id="3.40.50.1820">
    <property type="entry name" value="alpha/beta hydrolase"/>
    <property type="match status" value="1"/>
</dbReference>
<evidence type="ECO:0000256" key="4">
    <source>
        <dbReference type="ARBA" id="ARBA00022729"/>
    </source>
</evidence>
<dbReference type="EMBL" id="HBFR01036413">
    <property type="protein sequence ID" value="CAD8899320.1"/>
    <property type="molecule type" value="Transcribed_RNA"/>
</dbReference>
<dbReference type="SUPFAM" id="SSF53474">
    <property type="entry name" value="alpha/beta-Hydrolases"/>
    <property type="match status" value="1"/>
</dbReference>
<keyword evidence="2 7" id="KW-0121">Carboxypeptidase</keyword>
<name>A0A7S1G0G2_9STRA</name>
<dbReference type="GO" id="GO:0006508">
    <property type="term" value="P:proteolysis"/>
    <property type="evidence" value="ECO:0007669"/>
    <property type="project" value="UniProtKB-KW"/>
</dbReference>
<keyword evidence="6" id="KW-0325">Glycoprotein</keyword>
<dbReference type="PANTHER" id="PTHR11802">
    <property type="entry name" value="SERINE PROTEASE FAMILY S10 SERINE CARBOXYPEPTIDASE"/>
    <property type="match status" value="1"/>
</dbReference>
<gene>
    <name evidence="8" type="ORF">CHYS00102_LOCUS26536</name>
</gene>
<dbReference type="PROSITE" id="PS00560">
    <property type="entry name" value="CARBOXYPEPT_SER_HIS"/>
    <property type="match status" value="1"/>
</dbReference>
<protein>
    <recommendedName>
        <fullName evidence="7">Carboxypeptidase</fullName>
        <ecNumber evidence="7">3.4.16.-</ecNumber>
    </recommendedName>
</protein>
<reference evidence="8" key="1">
    <citation type="submission" date="2021-01" db="EMBL/GenBank/DDBJ databases">
        <authorList>
            <person name="Corre E."/>
            <person name="Pelletier E."/>
            <person name="Niang G."/>
            <person name="Scheremetjew M."/>
            <person name="Finn R."/>
            <person name="Kale V."/>
            <person name="Holt S."/>
            <person name="Cochrane G."/>
            <person name="Meng A."/>
            <person name="Brown T."/>
            <person name="Cohen L."/>
        </authorList>
    </citation>
    <scope>NUCLEOTIDE SEQUENCE</scope>
    <source>
        <strain evidence="8">308</strain>
    </source>
</reference>
<accession>A0A7S1G0G2</accession>
<evidence type="ECO:0000256" key="6">
    <source>
        <dbReference type="ARBA" id="ARBA00023180"/>
    </source>
</evidence>
<dbReference type="PRINTS" id="PR00724">
    <property type="entry name" value="CRBOXYPTASEC"/>
</dbReference>
<evidence type="ECO:0000256" key="3">
    <source>
        <dbReference type="ARBA" id="ARBA00022670"/>
    </source>
</evidence>
<sequence>MTSVMLSISQEAYRRKRFHYFLLFQLSICLNWRSWATATLGGIPSFYDVGGNRQLFAWHFDPEEAAYSNDGVASSVILWLSGGPGCSSLLALFGENGPYTIEPRSLRTPEAVPNPYSWIKSGATVIWLDQPVGTGFSYGGVPRHDTEEGVAEDVWSFLVSWFKRFPEYEGRSLEIFGESYAGHYVPAVGRKILHKNQDNANYYLNLTGIAIGNGFTDPAVQYKYYAPFAKEHDLVPPAELKMMDQTLKLCEPLVDGCNSKDDDIIAWTECFNAYLVCNMGLIYPVELSGVNPYDIRDQCEVQPLCYDFSPIDDFLARPEVRDELGIPEDHTWSECNTVVDLAMVYGGDWTKNFRKDVEEILDDKSSGNPIEVLIYAGEYDFVCNWMGNLAWTENLSWEGSEGYAAAKEQSWVTATQKVAGTFKSYSNLTFLKVFDAGHLVPFDQPENSLDMVKQHLNRSFSQTNESQMDIFLKDVPKFKKKE</sequence>
<dbReference type="Gene3D" id="1.10.287.410">
    <property type="match status" value="1"/>
</dbReference>
<dbReference type="PROSITE" id="PS00131">
    <property type="entry name" value="CARBOXYPEPT_SER_SER"/>
    <property type="match status" value="1"/>
</dbReference>
<dbReference type="InterPro" id="IPR018202">
    <property type="entry name" value="Ser_caboxypep_ser_AS"/>
</dbReference>
<evidence type="ECO:0000256" key="2">
    <source>
        <dbReference type="ARBA" id="ARBA00022645"/>
    </source>
</evidence>